<keyword evidence="3" id="KW-1185">Reference proteome</keyword>
<feature type="transmembrane region" description="Helical" evidence="1">
    <location>
        <begin position="233"/>
        <end position="254"/>
    </location>
</feature>
<feature type="transmembrane region" description="Helical" evidence="1">
    <location>
        <begin position="116"/>
        <end position="149"/>
    </location>
</feature>
<evidence type="ECO:0000313" key="3">
    <source>
        <dbReference type="Proteomes" id="UP001058290"/>
    </source>
</evidence>
<keyword evidence="1" id="KW-0472">Membrane</keyword>
<feature type="transmembrane region" description="Helical" evidence="1">
    <location>
        <begin position="161"/>
        <end position="183"/>
    </location>
</feature>
<feature type="transmembrane region" description="Helical" evidence="1">
    <location>
        <begin position="296"/>
        <end position="314"/>
    </location>
</feature>
<feature type="transmembrane region" description="Helical" evidence="1">
    <location>
        <begin position="195"/>
        <end position="213"/>
    </location>
</feature>
<feature type="transmembrane region" description="Helical" evidence="1">
    <location>
        <begin position="29"/>
        <end position="48"/>
    </location>
</feature>
<reference evidence="2" key="1">
    <citation type="submission" date="2022-09" db="EMBL/GenBank/DDBJ databases">
        <title>Bacterial diversity in gut of crayfish and pufferfish.</title>
        <authorList>
            <person name="Huang Y."/>
        </authorList>
    </citation>
    <scope>NUCLEOTIDE SEQUENCE</scope>
    <source>
        <strain evidence="2">PR12</strain>
    </source>
</reference>
<evidence type="ECO:0008006" key="4">
    <source>
        <dbReference type="Google" id="ProtNLM"/>
    </source>
</evidence>
<dbReference type="Proteomes" id="UP001058290">
    <property type="component" value="Chromosome"/>
</dbReference>
<protein>
    <recommendedName>
        <fullName evidence="4">4-hydroxybenzoate polyprenyltransferase</fullName>
    </recommendedName>
</protein>
<feature type="transmembrane region" description="Helical" evidence="1">
    <location>
        <begin position="266"/>
        <end position="284"/>
    </location>
</feature>
<proteinExistence type="predicted"/>
<keyword evidence="1" id="KW-0812">Transmembrane</keyword>
<sequence length="322" mass="36030">MNEQQTVMVRPSRIGRLADYVNEMFPLRLRIPINLLNFAVIYFGLQALQGMPLTFTWMSLVGAITVQVLWLFIRVYDELKDAESDLALARAGDPRFMNRPLVTGKVKLADIAAFRWWLTIFVVAINIAFLNSALLVALLIGFGYLTLAYKWFFWPGMKDNIIIVFFTHIPNVLAIQLYTAGVFVAEFGWPQTTPALYLLLGLWMTVAAFEFSYKIRIPADETSLKTYSRVLGWRTATAGVIVFVSISAVAYFAFCRTAGLPSISQWIVTAAGIWTLFGCTLFLIGPTRARAQLTNYVGVYWYLAGLAVVGGSLFKSVVPVIS</sequence>
<gene>
    <name evidence="2" type="ORF">N4T19_05830</name>
</gene>
<name>A0ABY6A4E9_9BURK</name>
<dbReference type="EMBL" id="CP104377">
    <property type="protein sequence ID" value="UXC19634.1"/>
    <property type="molecule type" value="Genomic_DNA"/>
</dbReference>
<accession>A0ABY6A4E9</accession>
<evidence type="ECO:0000313" key="2">
    <source>
        <dbReference type="EMBL" id="UXC19634.1"/>
    </source>
</evidence>
<feature type="transmembrane region" description="Helical" evidence="1">
    <location>
        <begin position="55"/>
        <end position="73"/>
    </location>
</feature>
<keyword evidence="1" id="KW-1133">Transmembrane helix</keyword>
<organism evidence="2 3">
    <name type="scientific">Comamonas squillarum</name>
    <dbReference type="NCBI Taxonomy" id="2977320"/>
    <lineage>
        <taxon>Bacteria</taxon>
        <taxon>Pseudomonadati</taxon>
        <taxon>Pseudomonadota</taxon>
        <taxon>Betaproteobacteria</taxon>
        <taxon>Burkholderiales</taxon>
        <taxon>Comamonadaceae</taxon>
        <taxon>Comamonas</taxon>
    </lineage>
</organism>
<evidence type="ECO:0000256" key="1">
    <source>
        <dbReference type="SAM" id="Phobius"/>
    </source>
</evidence>
<dbReference type="RefSeq" id="WP_260719674.1">
    <property type="nucleotide sequence ID" value="NZ_CP104377.1"/>
</dbReference>